<name>A0A5A7QJZ8_STRAF</name>
<dbReference type="EMBL" id="BKCP01007182">
    <property type="protein sequence ID" value="GER45380.1"/>
    <property type="molecule type" value="Genomic_DNA"/>
</dbReference>
<protein>
    <submittedName>
        <fullName evidence="1">UDP-3-O-acylglucosamine N-acyltransferase</fullName>
    </submittedName>
</protein>
<comment type="caution">
    <text evidence="1">The sequence shown here is derived from an EMBL/GenBank/DDBJ whole genome shotgun (WGS) entry which is preliminary data.</text>
</comment>
<sequence>MARGGLADGLRRSLVAVRDGVLRPLRWCGCVGWWCLIRVGSGSGCLPSVVVSRPRVRSEARSPRFLRSSGVQVGDTDTSGPSPVVMAGSWVGVCGVRSGLGCPDVGRLLSRGGSGIGIEARPIGSFGSGGPRPWILLWDGWPLFSWFENVTDFNR</sequence>
<evidence type="ECO:0000313" key="1">
    <source>
        <dbReference type="EMBL" id="GER45380.1"/>
    </source>
</evidence>
<keyword evidence="1" id="KW-0808">Transferase</keyword>
<dbReference type="AlphaFoldDB" id="A0A5A7QJZ8"/>
<accession>A0A5A7QJZ8</accession>
<dbReference type="Proteomes" id="UP000325081">
    <property type="component" value="Unassembled WGS sequence"/>
</dbReference>
<dbReference type="GO" id="GO:0016746">
    <property type="term" value="F:acyltransferase activity"/>
    <property type="evidence" value="ECO:0007669"/>
    <property type="project" value="UniProtKB-KW"/>
</dbReference>
<gene>
    <name evidence="1" type="ORF">STAS_22329</name>
</gene>
<keyword evidence="1" id="KW-0012">Acyltransferase</keyword>
<organism evidence="1 2">
    <name type="scientific">Striga asiatica</name>
    <name type="common">Asiatic witchweed</name>
    <name type="synonym">Buchnera asiatica</name>
    <dbReference type="NCBI Taxonomy" id="4170"/>
    <lineage>
        <taxon>Eukaryota</taxon>
        <taxon>Viridiplantae</taxon>
        <taxon>Streptophyta</taxon>
        <taxon>Embryophyta</taxon>
        <taxon>Tracheophyta</taxon>
        <taxon>Spermatophyta</taxon>
        <taxon>Magnoliopsida</taxon>
        <taxon>eudicotyledons</taxon>
        <taxon>Gunneridae</taxon>
        <taxon>Pentapetalae</taxon>
        <taxon>asterids</taxon>
        <taxon>lamiids</taxon>
        <taxon>Lamiales</taxon>
        <taxon>Orobanchaceae</taxon>
        <taxon>Buchnereae</taxon>
        <taxon>Striga</taxon>
    </lineage>
</organism>
<proteinExistence type="predicted"/>
<keyword evidence="2" id="KW-1185">Reference proteome</keyword>
<evidence type="ECO:0000313" key="2">
    <source>
        <dbReference type="Proteomes" id="UP000325081"/>
    </source>
</evidence>
<reference evidence="2" key="1">
    <citation type="journal article" date="2019" name="Curr. Biol.">
        <title>Genome Sequence of Striga asiatica Provides Insight into the Evolution of Plant Parasitism.</title>
        <authorList>
            <person name="Yoshida S."/>
            <person name="Kim S."/>
            <person name="Wafula E.K."/>
            <person name="Tanskanen J."/>
            <person name="Kim Y.M."/>
            <person name="Honaas L."/>
            <person name="Yang Z."/>
            <person name="Spallek T."/>
            <person name="Conn C.E."/>
            <person name="Ichihashi Y."/>
            <person name="Cheong K."/>
            <person name="Cui S."/>
            <person name="Der J.P."/>
            <person name="Gundlach H."/>
            <person name="Jiao Y."/>
            <person name="Hori C."/>
            <person name="Ishida J.K."/>
            <person name="Kasahara H."/>
            <person name="Kiba T."/>
            <person name="Kim M.S."/>
            <person name="Koo N."/>
            <person name="Laohavisit A."/>
            <person name="Lee Y.H."/>
            <person name="Lumba S."/>
            <person name="McCourt P."/>
            <person name="Mortimer J.C."/>
            <person name="Mutuku J.M."/>
            <person name="Nomura T."/>
            <person name="Sasaki-Sekimoto Y."/>
            <person name="Seto Y."/>
            <person name="Wang Y."/>
            <person name="Wakatake T."/>
            <person name="Sakakibara H."/>
            <person name="Demura T."/>
            <person name="Yamaguchi S."/>
            <person name="Yoneyama K."/>
            <person name="Manabe R.I."/>
            <person name="Nelson D.C."/>
            <person name="Schulman A.H."/>
            <person name="Timko M.P."/>
            <person name="dePamphilis C.W."/>
            <person name="Choi D."/>
            <person name="Shirasu K."/>
        </authorList>
    </citation>
    <scope>NUCLEOTIDE SEQUENCE [LARGE SCALE GENOMIC DNA]</scope>
    <source>
        <strain evidence="2">cv. UVA1</strain>
    </source>
</reference>